<reference evidence="2" key="1">
    <citation type="journal article" date="2019" name="Int. J. Syst. Evol. Microbiol.">
        <title>The Global Catalogue of Microorganisms (GCM) 10K type strain sequencing project: providing services to taxonomists for standard genome sequencing and annotation.</title>
        <authorList>
            <consortium name="The Broad Institute Genomics Platform"/>
            <consortium name="The Broad Institute Genome Sequencing Center for Infectious Disease"/>
            <person name="Wu L."/>
            <person name="Ma J."/>
        </authorList>
    </citation>
    <scope>NUCLEOTIDE SEQUENCE [LARGE SCALE GENOMIC DNA]</scope>
    <source>
        <strain evidence="2">JCM 18532</strain>
    </source>
</reference>
<dbReference type="Proteomes" id="UP001499882">
    <property type="component" value="Unassembled WGS sequence"/>
</dbReference>
<evidence type="ECO:0000313" key="1">
    <source>
        <dbReference type="EMBL" id="GAA4732924.1"/>
    </source>
</evidence>
<comment type="caution">
    <text evidence="1">The sequence shown here is derived from an EMBL/GenBank/DDBJ whole genome shotgun (WGS) entry which is preliminary data.</text>
</comment>
<dbReference type="EMBL" id="BAABKN010000009">
    <property type="protein sequence ID" value="GAA4732924.1"/>
    <property type="molecule type" value="Genomic_DNA"/>
</dbReference>
<accession>A0ABP8YP72</accession>
<protein>
    <submittedName>
        <fullName evidence="1">Uncharacterized protein</fullName>
    </submittedName>
</protein>
<sequence>MKSPAGLLRQAADGTGLTDALRQRQAVESLAVAVGENARLAELLEDQVAELERSLVPVLEADQRARQR</sequence>
<gene>
    <name evidence="1" type="ORF">GCM10023350_15480</name>
</gene>
<keyword evidence="2" id="KW-1185">Reference proteome</keyword>
<organism evidence="1 2">
    <name type="scientific">Nocardioides endophyticus</name>
    <dbReference type="NCBI Taxonomy" id="1353775"/>
    <lineage>
        <taxon>Bacteria</taxon>
        <taxon>Bacillati</taxon>
        <taxon>Actinomycetota</taxon>
        <taxon>Actinomycetes</taxon>
        <taxon>Propionibacteriales</taxon>
        <taxon>Nocardioidaceae</taxon>
        <taxon>Nocardioides</taxon>
    </lineage>
</organism>
<evidence type="ECO:0000313" key="2">
    <source>
        <dbReference type="Proteomes" id="UP001499882"/>
    </source>
</evidence>
<dbReference type="RefSeq" id="WP_345526157.1">
    <property type="nucleotide sequence ID" value="NZ_BAABKN010000009.1"/>
</dbReference>
<name>A0ABP8YP72_9ACTN</name>
<proteinExistence type="predicted"/>